<gene>
    <name evidence="1" type="ORF">SAMN02745114_00749</name>
</gene>
<dbReference type="GO" id="GO:0016740">
    <property type="term" value="F:transferase activity"/>
    <property type="evidence" value="ECO:0007669"/>
    <property type="project" value="UniProtKB-KW"/>
</dbReference>
<name>A0A1T4L3U8_9FIRM</name>
<dbReference type="EMBL" id="FUWW01000006">
    <property type="protein sequence ID" value="SJZ49399.1"/>
    <property type="molecule type" value="Genomic_DNA"/>
</dbReference>
<sequence length="164" mass="19388">MVSITDAKQIIRLATDAEIKVFLDGGWGVDALIGYETRRHNDIDIFVEKKDYHKFIQIIKNNGFYEIKMEYTTTNHTVWEDLKKRIIDLHCFEYTKNGEILYEGDCFPSEIFSGIGKIEEIEVSCIEPYSQLLFHLGYDYDENDMHDVKLLCEVFHMELPEEYR</sequence>
<dbReference type="OrthoDB" id="9800567at2"/>
<keyword evidence="2" id="KW-1185">Reference proteome</keyword>
<proteinExistence type="predicted"/>
<keyword evidence="1" id="KW-0808">Transferase</keyword>
<dbReference type="STRING" id="290054.SAMN02745114_00749"/>
<dbReference type="NCBIfam" id="NF000141">
    <property type="entry name" value="linco_LnuC"/>
    <property type="match status" value="1"/>
</dbReference>
<evidence type="ECO:0000313" key="2">
    <source>
        <dbReference type="Proteomes" id="UP000190657"/>
    </source>
</evidence>
<dbReference type="Proteomes" id="UP000190657">
    <property type="component" value="Unassembled WGS sequence"/>
</dbReference>
<dbReference type="Pfam" id="PF10706">
    <property type="entry name" value="Aminoglyc_resit"/>
    <property type="match status" value="1"/>
</dbReference>
<reference evidence="2" key="1">
    <citation type="submission" date="2017-02" db="EMBL/GenBank/DDBJ databases">
        <authorList>
            <person name="Varghese N."/>
            <person name="Submissions S."/>
        </authorList>
    </citation>
    <scope>NUCLEOTIDE SEQUENCE [LARGE SCALE GENOMIC DNA]</scope>
    <source>
        <strain evidence="2">ATCC 51222</strain>
    </source>
</reference>
<evidence type="ECO:0000313" key="1">
    <source>
        <dbReference type="EMBL" id="SJZ49399.1"/>
    </source>
</evidence>
<dbReference type="Gene3D" id="3.30.460.40">
    <property type="match status" value="1"/>
</dbReference>
<protein>
    <submittedName>
        <fullName evidence="1">2''-aminoglycoside nucleotidyltransferase</fullName>
    </submittedName>
</protein>
<dbReference type="AlphaFoldDB" id="A0A1T4L3U8"/>
<dbReference type="RefSeq" id="WP_044761252.1">
    <property type="nucleotide sequence ID" value="NZ_FUWW01000006.1"/>
</dbReference>
<dbReference type="InterPro" id="IPR019646">
    <property type="entry name" value="Aminoglyc_AdlTrfase"/>
</dbReference>
<organism evidence="1 2">
    <name type="scientific">Eubacterium coprostanoligenes</name>
    <dbReference type="NCBI Taxonomy" id="290054"/>
    <lineage>
        <taxon>Bacteria</taxon>
        <taxon>Bacillati</taxon>
        <taxon>Bacillota</taxon>
        <taxon>Clostridia</taxon>
        <taxon>Eubacteriales</taxon>
        <taxon>Eubacteriaceae</taxon>
        <taxon>Eubacterium</taxon>
    </lineage>
</organism>
<accession>A0A1T4L3U8</accession>